<reference evidence="2" key="1">
    <citation type="submission" date="2023-07" db="EMBL/GenBank/DDBJ databases">
        <title>Genomic Encyclopedia of Type Strains, Phase IV (KMG-IV): sequencing the most valuable type-strain genomes for metagenomic binning, comparative biology and taxonomic classification.</title>
        <authorList>
            <person name="Goeker M."/>
        </authorList>
    </citation>
    <scope>NUCLEOTIDE SEQUENCE</scope>
    <source>
        <strain evidence="2">DSM 24202</strain>
    </source>
</reference>
<dbReference type="AlphaFoldDB" id="A0AAE4AQ57"/>
<accession>A0AAE4AQ57</accession>
<keyword evidence="3" id="KW-1185">Reference proteome</keyword>
<gene>
    <name evidence="2" type="ORF">J3R75_003373</name>
</gene>
<comment type="caution">
    <text evidence="2">The sequence shown here is derived from an EMBL/GenBank/DDBJ whole genome shotgun (WGS) entry which is preliminary data.</text>
</comment>
<evidence type="ECO:0000256" key="1">
    <source>
        <dbReference type="SAM" id="MobiDB-lite"/>
    </source>
</evidence>
<dbReference type="Proteomes" id="UP001238163">
    <property type="component" value="Unassembled WGS sequence"/>
</dbReference>
<feature type="region of interest" description="Disordered" evidence="1">
    <location>
        <begin position="90"/>
        <end position="109"/>
    </location>
</feature>
<evidence type="ECO:0000313" key="3">
    <source>
        <dbReference type="Proteomes" id="UP001238163"/>
    </source>
</evidence>
<name>A0AAE4AQ57_9BACT</name>
<evidence type="ECO:0000313" key="2">
    <source>
        <dbReference type="EMBL" id="MDQ0291266.1"/>
    </source>
</evidence>
<dbReference type="EMBL" id="JAUSVL010000001">
    <property type="protein sequence ID" value="MDQ0291266.1"/>
    <property type="molecule type" value="Genomic_DNA"/>
</dbReference>
<organism evidence="2 3">
    <name type="scientific">Oligosphaera ethanolica</name>
    <dbReference type="NCBI Taxonomy" id="760260"/>
    <lineage>
        <taxon>Bacteria</taxon>
        <taxon>Pseudomonadati</taxon>
        <taxon>Lentisphaerota</taxon>
        <taxon>Oligosphaeria</taxon>
        <taxon>Oligosphaerales</taxon>
        <taxon>Oligosphaeraceae</taxon>
        <taxon>Oligosphaera</taxon>
    </lineage>
</organism>
<sequence>MPLLLFANDTIADPVAYASPSNHCLLTADKVTSLMYPFAHQYTTIPASVQAAATRFHTVFAARAFFLQTTAVTGFPDYIVRHASYQRPPARVAGASDHHKQANRGSYHA</sequence>
<protein>
    <submittedName>
        <fullName evidence="2">Uncharacterized protein</fullName>
    </submittedName>
</protein>
<proteinExistence type="predicted"/>
<dbReference type="RefSeq" id="WP_307263807.1">
    <property type="nucleotide sequence ID" value="NZ_JAUSVL010000001.1"/>
</dbReference>